<sequence>MDDDWSAIREHLRRLATDHGAQAEGSTAGWRGGTVPAGATVAWRQLPRWE</sequence>
<dbReference type="Proteomes" id="UP001197247">
    <property type="component" value="Unassembled WGS sequence"/>
</dbReference>
<evidence type="ECO:0000313" key="1">
    <source>
        <dbReference type="EMBL" id="MBT0768437.1"/>
    </source>
</evidence>
<comment type="caution">
    <text evidence="1">The sequence shown here is derived from an EMBL/GenBank/DDBJ whole genome shotgun (WGS) entry which is preliminary data.</text>
</comment>
<gene>
    <name evidence="1" type="ORF">KIH74_05845</name>
</gene>
<dbReference type="EMBL" id="JAHBAY010000002">
    <property type="protein sequence ID" value="MBT0768437.1"/>
    <property type="molecule type" value="Genomic_DNA"/>
</dbReference>
<organism evidence="1 2">
    <name type="scientific">Kineosporia corallincola</name>
    <dbReference type="NCBI Taxonomy" id="2835133"/>
    <lineage>
        <taxon>Bacteria</taxon>
        <taxon>Bacillati</taxon>
        <taxon>Actinomycetota</taxon>
        <taxon>Actinomycetes</taxon>
        <taxon>Kineosporiales</taxon>
        <taxon>Kineosporiaceae</taxon>
        <taxon>Kineosporia</taxon>
    </lineage>
</organism>
<protein>
    <submittedName>
        <fullName evidence="1">Uncharacterized protein</fullName>
    </submittedName>
</protein>
<dbReference type="RefSeq" id="WP_214154732.1">
    <property type="nucleotide sequence ID" value="NZ_JAHBAY010000002.1"/>
</dbReference>
<name>A0ABS5TBI8_9ACTN</name>
<evidence type="ECO:0000313" key="2">
    <source>
        <dbReference type="Proteomes" id="UP001197247"/>
    </source>
</evidence>
<accession>A0ABS5TBI8</accession>
<reference evidence="1 2" key="1">
    <citation type="submission" date="2021-05" db="EMBL/GenBank/DDBJ databases">
        <title>Kineosporia and Streptomyces sp. nov. two new marine actinobacteria isolated from Coral.</title>
        <authorList>
            <person name="Buangrab K."/>
            <person name="Sutthacheep M."/>
            <person name="Yeemin T."/>
            <person name="Harunari E."/>
            <person name="Igarashi Y."/>
            <person name="Kanchanasin P."/>
            <person name="Tanasupawat S."/>
            <person name="Phongsopitanun W."/>
        </authorList>
    </citation>
    <scope>NUCLEOTIDE SEQUENCE [LARGE SCALE GENOMIC DNA]</scope>
    <source>
        <strain evidence="1 2">J2-2</strain>
    </source>
</reference>
<keyword evidence="2" id="KW-1185">Reference proteome</keyword>
<proteinExistence type="predicted"/>